<evidence type="ECO:0000313" key="7">
    <source>
        <dbReference type="Proteomes" id="UP000706525"/>
    </source>
</evidence>
<dbReference type="Pfam" id="PF05400">
    <property type="entry name" value="FliT"/>
    <property type="match status" value="1"/>
</dbReference>
<dbReference type="Gene3D" id="1.20.58.380">
    <property type="entry name" value="Flagellar protein flit"/>
    <property type="match status" value="1"/>
</dbReference>
<evidence type="ECO:0000256" key="4">
    <source>
        <dbReference type="ARBA" id="ARBA00023186"/>
    </source>
</evidence>
<dbReference type="Proteomes" id="UP000706525">
    <property type="component" value="Unassembled WGS sequence"/>
</dbReference>
<evidence type="ECO:0000256" key="3">
    <source>
        <dbReference type="ARBA" id="ARBA00022795"/>
    </source>
</evidence>
<evidence type="ECO:0000256" key="2">
    <source>
        <dbReference type="ARBA" id="ARBA00022490"/>
    </source>
</evidence>
<accession>A0ABN7XY46</accession>
<dbReference type="InterPro" id="IPR008622">
    <property type="entry name" value="FliT"/>
</dbReference>
<sequence>MSFEKLERILKRMLHATRSQQWDALEPLRHRYAQEEAQLKLHANEPPADDAERVQRSELLARIFELDSQVQGLATQRLAILDTALRSAGVALPKS</sequence>
<comment type="subcellular location">
    <subcellularLocation>
        <location evidence="1">Cytoplasm</location>
        <location evidence="1">Cytosol</location>
    </subcellularLocation>
</comment>
<comment type="caution">
    <text evidence="6">The sequence shown here is derived from an EMBL/GenBank/DDBJ whole genome shotgun (WGS) entry which is preliminary data.</text>
</comment>
<organism evidence="6 7">
    <name type="scientific">Cupriavidus pampae</name>
    <dbReference type="NCBI Taxonomy" id="659251"/>
    <lineage>
        <taxon>Bacteria</taxon>
        <taxon>Pseudomonadati</taxon>
        <taxon>Pseudomonadota</taxon>
        <taxon>Betaproteobacteria</taxon>
        <taxon>Burkholderiales</taxon>
        <taxon>Burkholderiaceae</taxon>
        <taxon>Cupriavidus</taxon>
    </lineage>
</organism>
<dbReference type="EMBL" id="CAJZAG010000002">
    <property type="protein sequence ID" value="CAG9165898.1"/>
    <property type="molecule type" value="Genomic_DNA"/>
</dbReference>
<keyword evidence="2" id="KW-0963">Cytoplasm</keyword>
<evidence type="ECO:0000256" key="5">
    <source>
        <dbReference type="ARBA" id="ARBA00093797"/>
    </source>
</evidence>
<gene>
    <name evidence="6" type="ORF">LMG32289_00875</name>
</gene>
<protein>
    <recommendedName>
        <fullName evidence="5">Flagellar protein FliT</fullName>
    </recommendedName>
</protein>
<evidence type="ECO:0000256" key="1">
    <source>
        <dbReference type="ARBA" id="ARBA00004514"/>
    </source>
</evidence>
<reference evidence="6 7" key="1">
    <citation type="submission" date="2021-08" db="EMBL/GenBank/DDBJ databases">
        <authorList>
            <person name="Peeters C."/>
        </authorList>
    </citation>
    <scope>NUCLEOTIDE SEQUENCE [LARGE SCALE GENOMIC DNA]</scope>
    <source>
        <strain evidence="6 7">LMG 32289</strain>
    </source>
</reference>
<keyword evidence="7" id="KW-1185">Reference proteome</keyword>
<keyword evidence="4" id="KW-0143">Chaperone</keyword>
<name>A0ABN7XY46_9BURK</name>
<evidence type="ECO:0000313" key="6">
    <source>
        <dbReference type="EMBL" id="CAG9165898.1"/>
    </source>
</evidence>
<proteinExistence type="predicted"/>
<keyword evidence="3" id="KW-1005">Bacterial flagellum biogenesis</keyword>